<comment type="caution">
    <text evidence="1">The sequence shown here is derived from an EMBL/GenBank/DDBJ whole genome shotgun (WGS) entry which is preliminary data.</text>
</comment>
<reference evidence="1 2" key="1">
    <citation type="journal article" date="2018" name="Front. Plant Sci.">
        <title>Red Clover (Trifolium pratense) and Zigzag Clover (T. medium) - A Picture of Genomic Similarities and Differences.</title>
        <authorList>
            <person name="Dluhosova J."/>
            <person name="Istvanek J."/>
            <person name="Nedelnik J."/>
            <person name="Repkova J."/>
        </authorList>
    </citation>
    <scope>NUCLEOTIDE SEQUENCE [LARGE SCALE GENOMIC DNA]</scope>
    <source>
        <strain evidence="2">cv. 10/8</strain>
        <tissue evidence="1">Leaf</tissue>
    </source>
</reference>
<name>A0A392V9C9_9FABA</name>
<feature type="non-terminal residue" evidence="1">
    <location>
        <position position="1"/>
    </location>
</feature>
<evidence type="ECO:0000313" key="1">
    <source>
        <dbReference type="EMBL" id="MCI84033.1"/>
    </source>
</evidence>
<dbReference type="EMBL" id="LXQA011081268">
    <property type="protein sequence ID" value="MCI84033.1"/>
    <property type="molecule type" value="Genomic_DNA"/>
</dbReference>
<dbReference type="Proteomes" id="UP000265520">
    <property type="component" value="Unassembled WGS sequence"/>
</dbReference>
<organism evidence="1 2">
    <name type="scientific">Trifolium medium</name>
    <dbReference type="NCBI Taxonomy" id="97028"/>
    <lineage>
        <taxon>Eukaryota</taxon>
        <taxon>Viridiplantae</taxon>
        <taxon>Streptophyta</taxon>
        <taxon>Embryophyta</taxon>
        <taxon>Tracheophyta</taxon>
        <taxon>Spermatophyta</taxon>
        <taxon>Magnoliopsida</taxon>
        <taxon>eudicotyledons</taxon>
        <taxon>Gunneridae</taxon>
        <taxon>Pentapetalae</taxon>
        <taxon>rosids</taxon>
        <taxon>fabids</taxon>
        <taxon>Fabales</taxon>
        <taxon>Fabaceae</taxon>
        <taxon>Papilionoideae</taxon>
        <taxon>50 kb inversion clade</taxon>
        <taxon>NPAAA clade</taxon>
        <taxon>Hologalegina</taxon>
        <taxon>IRL clade</taxon>
        <taxon>Trifolieae</taxon>
        <taxon>Trifolium</taxon>
    </lineage>
</organism>
<dbReference type="AlphaFoldDB" id="A0A392V9C9"/>
<evidence type="ECO:0000313" key="2">
    <source>
        <dbReference type="Proteomes" id="UP000265520"/>
    </source>
</evidence>
<protein>
    <submittedName>
        <fullName evidence="1">Uncharacterized protein</fullName>
    </submittedName>
</protein>
<sequence length="51" mass="5671">GLRQIGLGLVKWALGKWVIKIEWRARIRGLGEQVTWVAMIVLLGEQVGSKG</sequence>
<accession>A0A392V9C9</accession>
<proteinExistence type="predicted"/>
<keyword evidence="2" id="KW-1185">Reference proteome</keyword>